<dbReference type="EMBL" id="FMXQ01000007">
    <property type="protein sequence ID" value="SDB44646.1"/>
    <property type="molecule type" value="Genomic_DNA"/>
</dbReference>
<gene>
    <name evidence="4" type="ORF">SAMN02982931_03407</name>
</gene>
<dbReference type="PROSITE" id="PS51186">
    <property type="entry name" value="GNAT"/>
    <property type="match status" value="1"/>
</dbReference>
<dbReference type="PANTHER" id="PTHR43877">
    <property type="entry name" value="AMINOALKYLPHOSPHONATE N-ACETYLTRANSFERASE-RELATED-RELATED"/>
    <property type="match status" value="1"/>
</dbReference>
<dbReference type="Gene3D" id="3.40.630.30">
    <property type="match status" value="1"/>
</dbReference>
<keyword evidence="1 4" id="KW-0808">Transferase</keyword>
<organism evidence="4 5">
    <name type="scientific">Bauldia litoralis</name>
    <dbReference type="NCBI Taxonomy" id="665467"/>
    <lineage>
        <taxon>Bacteria</taxon>
        <taxon>Pseudomonadati</taxon>
        <taxon>Pseudomonadota</taxon>
        <taxon>Alphaproteobacteria</taxon>
        <taxon>Hyphomicrobiales</taxon>
        <taxon>Kaistiaceae</taxon>
        <taxon>Bauldia</taxon>
    </lineage>
</organism>
<dbReference type="Pfam" id="PF13673">
    <property type="entry name" value="Acetyltransf_10"/>
    <property type="match status" value="1"/>
</dbReference>
<dbReference type="SUPFAM" id="SSF55729">
    <property type="entry name" value="Acyl-CoA N-acyltransferases (Nat)"/>
    <property type="match status" value="1"/>
</dbReference>
<evidence type="ECO:0000256" key="2">
    <source>
        <dbReference type="ARBA" id="ARBA00023315"/>
    </source>
</evidence>
<evidence type="ECO:0000313" key="5">
    <source>
        <dbReference type="Proteomes" id="UP000199071"/>
    </source>
</evidence>
<sequence>MGDITLRRARPEDGPALSALAWRSKASNGYDDAFMARCRAELTVVPDDTPGRSTWIAEDRAGRALGFFDLIVENGSAEVEGLFVEPGNQRSGLGRRLWIKLEAEAIARRAVDVSADADPKAVPFYCAMGLTPIGTRPSGSIPGRRLPRLRKTFRP</sequence>
<keyword evidence="2" id="KW-0012">Acyltransferase</keyword>
<reference evidence="4 5" key="1">
    <citation type="submission" date="2016-10" db="EMBL/GenBank/DDBJ databases">
        <authorList>
            <person name="de Groot N.N."/>
        </authorList>
    </citation>
    <scope>NUCLEOTIDE SEQUENCE [LARGE SCALE GENOMIC DNA]</scope>
    <source>
        <strain evidence="4 5">ATCC 35022</strain>
    </source>
</reference>
<dbReference type="InterPro" id="IPR050832">
    <property type="entry name" value="Bact_Acetyltransf"/>
</dbReference>
<accession>A0A1G6DHP7</accession>
<evidence type="ECO:0000259" key="3">
    <source>
        <dbReference type="PROSITE" id="PS51186"/>
    </source>
</evidence>
<proteinExistence type="predicted"/>
<dbReference type="STRING" id="665467.SAMN02982931_03407"/>
<protein>
    <submittedName>
        <fullName evidence="4">Acetyltransferase (GNAT) family protein</fullName>
    </submittedName>
</protein>
<dbReference type="InterPro" id="IPR000182">
    <property type="entry name" value="GNAT_dom"/>
</dbReference>
<dbReference type="CDD" id="cd04301">
    <property type="entry name" value="NAT_SF"/>
    <property type="match status" value="1"/>
</dbReference>
<dbReference type="InterPro" id="IPR016181">
    <property type="entry name" value="Acyl_CoA_acyltransferase"/>
</dbReference>
<name>A0A1G6DHP7_9HYPH</name>
<dbReference type="RefSeq" id="WP_210185634.1">
    <property type="nucleotide sequence ID" value="NZ_FMXQ01000007.1"/>
</dbReference>
<dbReference type="GO" id="GO:0016747">
    <property type="term" value="F:acyltransferase activity, transferring groups other than amino-acyl groups"/>
    <property type="evidence" value="ECO:0007669"/>
    <property type="project" value="InterPro"/>
</dbReference>
<keyword evidence="5" id="KW-1185">Reference proteome</keyword>
<dbReference type="Proteomes" id="UP000199071">
    <property type="component" value="Unassembled WGS sequence"/>
</dbReference>
<evidence type="ECO:0000313" key="4">
    <source>
        <dbReference type="EMBL" id="SDB44646.1"/>
    </source>
</evidence>
<feature type="domain" description="N-acetyltransferase" evidence="3">
    <location>
        <begin position="4"/>
        <end position="154"/>
    </location>
</feature>
<evidence type="ECO:0000256" key="1">
    <source>
        <dbReference type="ARBA" id="ARBA00022679"/>
    </source>
</evidence>
<dbReference type="AlphaFoldDB" id="A0A1G6DHP7"/>